<dbReference type="EMBL" id="RAPQ01000008">
    <property type="protein sequence ID" value="RKE03865.1"/>
    <property type="molecule type" value="Genomic_DNA"/>
</dbReference>
<dbReference type="Proteomes" id="UP000284531">
    <property type="component" value="Unassembled WGS sequence"/>
</dbReference>
<organism evidence="1 2">
    <name type="scientific">Marinifilum flexuosum</name>
    <dbReference type="NCBI Taxonomy" id="1117708"/>
    <lineage>
        <taxon>Bacteria</taxon>
        <taxon>Pseudomonadati</taxon>
        <taxon>Bacteroidota</taxon>
        <taxon>Bacteroidia</taxon>
        <taxon>Marinilabiliales</taxon>
        <taxon>Marinifilaceae</taxon>
    </lineage>
</organism>
<name>A0A419X826_9BACT</name>
<gene>
    <name evidence="1" type="ORF">BXY64_0875</name>
</gene>
<proteinExistence type="predicted"/>
<evidence type="ECO:0000313" key="2">
    <source>
        <dbReference type="Proteomes" id="UP000284531"/>
    </source>
</evidence>
<protein>
    <submittedName>
        <fullName evidence="1">Uncharacterized protein</fullName>
    </submittedName>
</protein>
<sequence>MCLALPLLKEGVRFKINRRALQREENRKALLFNW</sequence>
<evidence type="ECO:0000313" key="1">
    <source>
        <dbReference type="EMBL" id="RKE03865.1"/>
    </source>
</evidence>
<accession>A0A419X826</accession>
<dbReference type="AlphaFoldDB" id="A0A419X826"/>
<comment type="caution">
    <text evidence="1">The sequence shown here is derived from an EMBL/GenBank/DDBJ whole genome shotgun (WGS) entry which is preliminary data.</text>
</comment>
<keyword evidence="2" id="KW-1185">Reference proteome</keyword>
<reference evidence="1 2" key="1">
    <citation type="submission" date="2018-09" db="EMBL/GenBank/DDBJ databases">
        <title>Genomic Encyclopedia of Archaeal and Bacterial Type Strains, Phase II (KMG-II): from individual species to whole genera.</title>
        <authorList>
            <person name="Goeker M."/>
        </authorList>
    </citation>
    <scope>NUCLEOTIDE SEQUENCE [LARGE SCALE GENOMIC DNA]</scope>
    <source>
        <strain evidence="1 2">DSM 21950</strain>
    </source>
</reference>